<dbReference type="SUPFAM" id="SSF51366">
    <property type="entry name" value="Ribulose-phoshate binding barrel"/>
    <property type="match status" value="1"/>
</dbReference>
<gene>
    <name evidence="2" type="ORF">LGLO00237_LOCUS5057</name>
    <name evidence="3" type="ORF">LGLO00237_LOCUS5060</name>
</gene>
<evidence type="ECO:0000313" key="3">
    <source>
        <dbReference type="EMBL" id="CAE0651660.1"/>
    </source>
</evidence>
<comment type="similarity">
    <text evidence="1">Belongs to the HisA/HisF family.</text>
</comment>
<evidence type="ECO:0000313" key="2">
    <source>
        <dbReference type="EMBL" id="CAE0651654.1"/>
    </source>
</evidence>
<sequence length="207" mass="23238">MTSQEGAQLDAGPPKMEFIPTIYLRSNDREVVGIQGTPLTLKEGSCGKEDTKEKKLTASYVAKEWKQNGLGGIIYLLDSKCQKKALEALQYHKGHIIIGGSVDCKNARTFIDSGASHVIVDSYIFSDGQIMLERLLALEKVVGKEHLAVNLSCVRRLHKGRSKFFAWPDRRQEITSFELTEQGIKLIAHHCSRIFCMNFTPVTRLRT</sequence>
<protein>
    <submittedName>
        <fullName evidence="3">Uncharacterized protein</fullName>
    </submittedName>
</protein>
<dbReference type="InterPro" id="IPR044524">
    <property type="entry name" value="Isoase_HisA-like"/>
</dbReference>
<proteinExistence type="inferred from homology"/>
<dbReference type="Gene3D" id="3.20.20.70">
    <property type="entry name" value="Aldolase class I"/>
    <property type="match status" value="1"/>
</dbReference>
<dbReference type="AlphaFoldDB" id="A0A6V3JP76"/>
<dbReference type="InterPro" id="IPR011060">
    <property type="entry name" value="RibuloseP-bd_barrel"/>
</dbReference>
<dbReference type="GO" id="GO:0005737">
    <property type="term" value="C:cytoplasm"/>
    <property type="evidence" value="ECO:0007669"/>
    <property type="project" value="TreeGrafter"/>
</dbReference>
<dbReference type="InterPro" id="IPR013785">
    <property type="entry name" value="Aldolase_TIM"/>
</dbReference>
<dbReference type="PANTHER" id="PTHR43090">
    <property type="entry name" value="1-(5-PHOSPHORIBOSYL)-5-[(5-PHOSPHORIBOSYLAMINO)METHYLIDENEAMINO] IMIDAZOLE-4-CARBOXAMIDE ISOMERASE"/>
    <property type="match status" value="1"/>
</dbReference>
<organism evidence="3">
    <name type="scientific">Lotharella globosa</name>
    <dbReference type="NCBI Taxonomy" id="91324"/>
    <lineage>
        <taxon>Eukaryota</taxon>
        <taxon>Sar</taxon>
        <taxon>Rhizaria</taxon>
        <taxon>Cercozoa</taxon>
        <taxon>Chlorarachniophyceae</taxon>
        <taxon>Lotharella</taxon>
    </lineage>
</organism>
<name>A0A6V3JP76_9EUKA</name>
<dbReference type="PANTHER" id="PTHR43090:SF2">
    <property type="entry name" value="1-(5-PHOSPHORIBOSYL)-5-[(5-PHOSPHORIBOSYLAMINO)METHYLIDENEAMINO] IMIDAZOLE-4-CARBOXAMIDE ISOMERASE"/>
    <property type="match status" value="1"/>
</dbReference>
<dbReference type="GO" id="GO:0000105">
    <property type="term" value="P:L-histidine biosynthetic process"/>
    <property type="evidence" value="ECO:0007669"/>
    <property type="project" value="InterPro"/>
</dbReference>
<dbReference type="GO" id="GO:0003949">
    <property type="term" value="F:1-(5-phosphoribosyl)-5-[(5-phosphoribosylamino)methylideneamino]imidazole-4-carboxamide isomerase activity"/>
    <property type="evidence" value="ECO:0007669"/>
    <property type="project" value="InterPro"/>
</dbReference>
<dbReference type="EMBL" id="HBIV01006869">
    <property type="protein sequence ID" value="CAE0651660.1"/>
    <property type="molecule type" value="Transcribed_RNA"/>
</dbReference>
<dbReference type="EMBL" id="HBIV01006865">
    <property type="protein sequence ID" value="CAE0651654.1"/>
    <property type="molecule type" value="Transcribed_RNA"/>
</dbReference>
<evidence type="ECO:0000256" key="1">
    <source>
        <dbReference type="ARBA" id="ARBA00009667"/>
    </source>
</evidence>
<accession>A0A6V3JP76</accession>
<dbReference type="GO" id="GO:0000162">
    <property type="term" value="P:L-tryptophan biosynthetic process"/>
    <property type="evidence" value="ECO:0007669"/>
    <property type="project" value="TreeGrafter"/>
</dbReference>
<reference evidence="3" key="1">
    <citation type="submission" date="2021-01" db="EMBL/GenBank/DDBJ databases">
        <authorList>
            <person name="Corre E."/>
            <person name="Pelletier E."/>
            <person name="Niang G."/>
            <person name="Scheremetjew M."/>
            <person name="Finn R."/>
            <person name="Kale V."/>
            <person name="Holt S."/>
            <person name="Cochrane G."/>
            <person name="Meng A."/>
            <person name="Brown T."/>
            <person name="Cohen L."/>
        </authorList>
    </citation>
    <scope>NUCLEOTIDE SEQUENCE</scope>
    <source>
        <strain evidence="3">CCCM811</strain>
    </source>
</reference>